<keyword evidence="1" id="KW-0433">Leucine-rich repeat</keyword>
<dbReference type="EMBL" id="KK117774">
    <property type="protein sequence ID" value="KFM71385.1"/>
    <property type="molecule type" value="Genomic_DNA"/>
</dbReference>
<name>A0A087U1Z6_STEMI</name>
<keyword evidence="5" id="KW-0645">Protease</keyword>
<feature type="chain" id="PRO_5001830155" evidence="4">
    <location>
        <begin position="23"/>
        <end position="316"/>
    </location>
</feature>
<feature type="signal peptide" evidence="4">
    <location>
        <begin position="1"/>
        <end position="22"/>
    </location>
</feature>
<evidence type="ECO:0000256" key="3">
    <source>
        <dbReference type="ARBA" id="ARBA00022737"/>
    </source>
</evidence>
<dbReference type="PROSITE" id="PS51257">
    <property type="entry name" value="PROKAR_LIPOPROTEIN"/>
    <property type="match status" value="1"/>
</dbReference>
<dbReference type="Proteomes" id="UP000054359">
    <property type="component" value="Unassembled WGS sequence"/>
</dbReference>
<keyword evidence="5" id="KW-0121">Carboxypeptidase</keyword>
<dbReference type="Pfam" id="PF13855">
    <property type="entry name" value="LRR_8"/>
    <property type="match status" value="1"/>
</dbReference>
<evidence type="ECO:0000313" key="5">
    <source>
        <dbReference type="EMBL" id="KFM71385.1"/>
    </source>
</evidence>
<dbReference type="Pfam" id="PF00560">
    <property type="entry name" value="LRR_1"/>
    <property type="match status" value="1"/>
</dbReference>
<dbReference type="SUPFAM" id="SSF52058">
    <property type="entry name" value="L domain-like"/>
    <property type="match status" value="1"/>
</dbReference>
<dbReference type="GO" id="GO:0005886">
    <property type="term" value="C:plasma membrane"/>
    <property type="evidence" value="ECO:0007669"/>
    <property type="project" value="TreeGrafter"/>
</dbReference>
<organism evidence="5 6">
    <name type="scientific">Stegodyphus mimosarum</name>
    <name type="common">African social velvet spider</name>
    <dbReference type="NCBI Taxonomy" id="407821"/>
    <lineage>
        <taxon>Eukaryota</taxon>
        <taxon>Metazoa</taxon>
        <taxon>Ecdysozoa</taxon>
        <taxon>Arthropoda</taxon>
        <taxon>Chelicerata</taxon>
        <taxon>Arachnida</taxon>
        <taxon>Araneae</taxon>
        <taxon>Araneomorphae</taxon>
        <taxon>Entelegynae</taxon>
        <taxon>Eresoidea</taxon>
        <taxon>Eresidae</taxon>
        <taxon>Stegodyphus</taxon>
    </lineage>
</organism>
<keyword evidence="6" id="KW-1185">Reference proteome</keyword>
<protein>
    <submittedName>
        <fullName evidence="5">Carboxypeptidase N subunit 2</fullName>
    </submittedName>
</protein>
<dbReference type="PANTHER" id="PTHR24369">
    <property type="entry name" value="ANTIGEN BSP, PUTATIVE-RELATED"/>
    <property type="match status" value="1"/>
</dbReference>
<dbReference type="GO" id="GO:0004180">
    <property type="term" value="F:carboxypeptidase activity"/>
    <property type="evidence" value="ECO:0007669"/>
    <property type="project" value="UniProtKB-KW"/>
</dbReference>
<evidence type="ECO:0000256" key="4">
    <source>
        <dbReference type="SAM" id="SignalP"/>
    </source>
</evidence>
<sequence length="316" mass="36364">MKIFISVLWISLFLTVISSSLACPEPGDIAPCTCFKATIYCQEPNITLPNLEQIMKNISAGFYQRILLKNLKLGNFSLEIFENVDVYMLEIIECELSGIISSNHVLPVFGDTLREIHVYKSINDTKGDFTLDLKSVPRLHTLVLYYSAIPLLRSIWFPESLNSVTDLTIYKSGIEEFENKVFQNLINLEELYLSSNKLQNISRSLLPKPANNLKTLDFSDNIISTVPEDFFDEMMSLEKVSFRNNRIRILPEITWGSMWSQLKELSLDGNPLACGSEIEWMFNTRRPSALFGSCAEPPERKYQYMQYIIDEHSRRK</sequence>
<dbReference type="PROSITE" id="PS51450">
    <property type="entry name" value="LRR"/>
    <property type="match status" value="2"/>
</dbReference>
<keyword evidence="3" id="KW-0677">Repeat</keyword>
<dbReference type="InterPro" id="IPR003591">
    <property type="entry name" value="Leu-rich_rpt_typical-subtyp"/>
</dbReference>
<dbReference type="AlphaFoldDB" id="A0A087U1Z6"/>
<keyword evidence="2 4" id="KW-0732">Signal</keyword>
<accession>A0A087U1Z6</accession>
<dbReference type="SMART" id="SM00369">
    <property type="entry name" value="LRR_TYP"/>
    <property type="match status" value="3"/>
</dbReference>
<dbReference type="OrthoDB" id="2013775at2759"/>
<proteinExistence type="predicted"/>
<dbReference type="InterPro" id="IPR001611">
    <property type="entry name" value="Leu-rich_rpt"/>
</dbReference>
<gene>
    <name evidence="5" type="ORF">X975_20674</name>
</gene>
<feature type="non-terminal residue" evidence="5">
    <location>
        <position position="316"/>
    </location>
</feature>
<dbReference type="OMA" id="FRNNRIR"/>
<dbReference type="InterPro" id="IPR050541">
    <property type="entry name" value="LRR_TM_domain-containing"/>
</dbReference>
<dbReference type="InterPro" id="IPR032675">
    <property type="entry name" value="LRR_dom_sf"/>
</dbReference>
<evidence type="ECO:0000313" key="6">
    <source>
        <dbReference type="Proteomes" id="UP000054359"/>
    </source>
</evidence>
<keyword evidence="5" id="KW-0378">Hydrolase</keyword>
<evidence type="ECO:0000256" key="1">
    <source>
        <dbReference type="ARBA" id="ARBA00022614"/>
    </source>
</evidence>
<evidence type="ECO:0000256" key="2">
    <source>
        <dbReference type="ARBA" id="ARBA00022729"/>
    </source>
</evidence>
<dbReference type="Gene3D" id="3.80.10.10">
    <property type="entry name" value="Ribonuclease Inhibitor"/>
    <property type="match status" value="1"/>
</dbReference>
<dbReference type="PANTHER" id="PTHR24369:SF210">
    <property type="entry name" value="CHAOPTIN-RELATED"/>
    <property type="match status" value="1"/>
</dbReference>
<reference evidence="5 6" key="1">
    <citation type="submission" date="2013-11" db="EMBL/GenBank/DDBJ databases">
        <title>Genome sequencing of Stegodyphus mimosarum.</title>
        <authorList>
            <person name="Bechsgaard J."/>
        </authorList>
    </citation>
    <scope>NUCLEOTIDE SEQUENCE [LARGE SCALE GENOMIC DNA]</scope>
</reference>